<dbReference type="Proteomes" id="UP000011704">
    <property type="component" value="Unassembled WGS sequence"/>
</dbReference>
<keyword evidence="3" id="KW-1185">Reference proteome</keyword>
<accession>M1ZD26</accession>
<gene>
    <name evidence="2" type="ORF">NITGR_620006</name>
</gene>
<keyword evidence="1" id="KW-0812">Transmembrane</keyword>
<dbReference type="InParanoid" id="M1ZD26"/>
<comment type="caution">
    <text evidence="2">The sequence shown here is derived from an EMBL/GenBank/DDBJ whole genome shotgun (WGS) entry which is preliminary data.</text>
</comment>
<sequence>MPASPSLFLWIIASGLLALFVWVGVGLVLDHLPWTLIDTSSPGKKQVIAVVLIVLGGLGYLSLREVLRYVWWGLRYLLGMEFEGL</sequence>
<protein>
    <submittedName>
        <fullName evidence="2">Uncharacterized protein</fullName>
    </submittedName>
</protein>
<dbReference type="AlphaFoldDB" id="M1ZD26"/>
<dbReference type="RefSeq" id="WP_005009836.1">
    <property type="nucleotide sequence ID" value="NZ_HG422173.1"/>
</dbReference>
<evidence type="ECO:0000256" key="1">
    <source>
        <dbReference type="SAM" id="Phobius"/>
    </source>
</evidence>
<proteinExistence type="predicted"/>
<reference evidence="2 3" key="1">
    <citation type="journal article" date="2013" name="Front. Microbiol.">
        <title>The genome of Nitrospina gracilis illuminates the metabolism and evolution of the major marine nitrite oxidizer.</title>
        <authorList>
            <person name="Luecker S."/>
            <person name="Nowka B."/>
            <person name="Rattei T."/>
            <person name="Spieck E."/>
            <person name="and Daims H."/>
        </authorList>
    </citation>
    <scope>NUCLEOTIDE SEQUENCE [LARGE SCALE GENOMIC DNA]</scope>
    <source>
        <strain evidence="2 3">3/211</strain>
    </source>
</reference>
<organism evidence="2 3">
    <name type="scientific">Nitrospina gracilis (strain 3/211)</name>
    <dbReference type="NCBI Taxonomy" id="1266370"/>
    <lineage>
        <taxon>Bacteria</taxon>
        <taxon>Pseudomonadati</taxon>
        <taxon>Nitrospinota/Tectimicrobiota group</taxon>
        <taxon>Nitrospinota</taxon>
        <taxon>Nitrospinia</taxon>
        <taxon>Nitrospinales</taxon>
        <taxon>Nitrospinaceae</taxon>
        <taxon>Nitrospina</taxon>
    </lineage>
</organism>
<keyword evidence="1" id="KW-1133">Transmembrane helix</keyword>
<dbReference type="HOGENOM" id="CLU_2509284_0_0_0"/>
<name>M1ZD26_NITG3</name>
<feature type="transmembrane region" description="Helical" evidence="1">
    <location>
        <begin position="7"/>
        <end position="27"/>
    </location>
</feature>
<keyword evidence="1" id="KW-0472">Membrane</keyword>
<feature type="transmembrane region" description="Helical" evidence="1">
    <location>
        <begin position="47"/>
        <end position="67"/>
    </location>
</feature>
<evidence type="ECO:0000313" key="3">
    <source>
        <dbReference type="Proteomes" id="UP000011704"/>
    </source>
</evidence>
<evidence type="ECO:0000313" key="2">
    <source>
        <dbReference type="EMBL" id="CCQ91309.1"/>
    </source>
</evidence>
<dbReference type="EMBL" id="CAQJ01000069">
    <property type="protein sequence ID" value="CCQ91309.1"/>
    <property type="molecule type" value="Genomic_DNA"/>
</dbReference>